<reference evidence="2" key="1">
    <citation type="submission" date="2022-10" db="EMBL/GenBank/DDBJ databases">
        <title>Completed Genome Sequence of two octocoral isolated bacterium, Endozoicomonas euniceicola EF212T and Endozoicomonas gorgoniicola PS125T.</title>
        <authorList>
            <person name="Chiou Y.-J."/>
            <person name="Chen Y.-H."/>
        </authorList>
    </citation>
    <scope>NUCLEOTIDE SEQUENCE</scope>
    <source>
        <strain evidence="2">EF212</strain>
    </source>
</reference>
<keyword evidence="3" id="KW-1185">Reference proteome</keyword>
<proteinExistence type="inferred from homology"/>
<dbReference type="InterPro" id="IPR026893">
    <property type="entry name" value="Tyr/Ser_Pase_IphP-type"/>
</dbReference>
<dbReference type="Gene3D" id="3.90.190.10">
    <property type="entry name" value="Protein tyrosine phosphatase superfamily"/>
    <property type="match status" value="1"/>
</dbReference>
<organism evidence="2 3">
    <name type="scientific">Endozoicomonas euniceicola</name>
    <dbReference type="NCBI Taxonomy" id="1234143"/>
    <lineage>
        <taxon>Bacteria</taxon>
        <taxon>Pseudomonadati</taxon>
        <taxon>Pseudomonadota</taxon>
        <taxon>Gammaproteobacteria</taxon>
        <taxon>Oceanospirillales</taxon>
        <taxon>Endozoicomonadaceae</taxon>
        <taxon>Endozoicomonas</taxon>
    </lineage>
</organism>
<dbReference type="InterPro" id="IPR029021">
    <property type="entry name" value="Prot-tyrosine_phosphatase-like"/>
</dbReference>
<dbReference type="EMBL" id="CP103300">
    <property type="protein sequence ID" value="UYM17341.1"/>
    <property type="molecule type" value="Genomic_DNA"/>
</dbReference>
<evidence type="ECO:0000256" key="1">
    <source>
        <dbReference type="ARBA" id="ARBA00009580"/>
    </source>
</evidence>
<dbReference type="PANTHER" id="PTHR31126">
    <property type="entry name" value="TYROSINE-PROTEIN PHOSPHATASE"/>
    <property type="match status" value="1"/>
</dbReference>
<name>A0ABY6GZ96_9GAMM</name>
<dbReference type="SUPFAM" id="SSF52799">
    <property type="entry name" value="(Phosphotyrosine protein) phosphatases II"/>
    <property type="match status" value="1"/>
</dbReference>
<evidence type="ECO:0000313" key="2">
    <source>
        <dbReference type="EMBL" id="UYM17341.1"/>
    </source>
</evidence>
<gene>
    <name evidence="2" type="ORF">NX720_05295</name>
</gene>
<comment type="similarity">
    <text evidence="1">Belongs to the protein-tyrosine phosphatase family.</text>
</comment>
<sequence length="280" mass="31317">MSIEITDESLSGFPSGALCKHQRHIPMGTPHNLRTLAGISTQDGRDIAAGKLYRSDSVAQLSGESEKRLSALQLKVVTDFRSSLEQKNTPHQWSENNIDIIHRPIPVMGDNGRVELMRVLQSVDSAEDVAHWLRELYRSMVIDFSHVYAEWLHSLLNDDSYPQLYHCTAGKDRTGVATALLLKLLGVADVLIMDDFLLSNELSAEYIEARTTGKVAFSWMPEGVNPDFLRPLLSVQKEFLEATFSHINEECGSFAQYAKQCLGMTSKEISQLRKNLLVPG</sequence>
<accession>A0ABY6GZ96</accession>
<dbReference type="Proteomes" id="UP001163255">
    <property type="component" value="Chromosome"/>
</dbReference>
<dbReference type="PANTHER" id="PTHR31126:SF1">
    <property type="entry name" value="TYROSINE SPECIFIC PROTEIN PHOSPHATASES DOMAIN-CONTAINING PROTEIN"/>
    <property type="match status" value="1"/>
</dbReference>
<protein>
    <submittedName>
        <fullName evidence="2">Tyrosine-protein phosphatase</fullName>
    </submittedName>
</protein>
<dbReference type="RefSeq" id="WP_262599886.1">
    <property type="nucleotide sequence ID" value="NZ_CP103300.1"/>
</dbReference>
<evidence type="ECO:0000313" key="3">
    <source>
        <dbReference type="Proteomes" id="UP001163255"/>
    </source>
</evidence>
<dbReference type="Pfam" id="PF13350">
    <property type="entry name" value="Y_phosphatase3"/>
    <property type="match status" value="1"/>
</dbReference>